<organism evidence="12 13">
    <name type="scientific">Ohessyouella blattaphilus</name>
    <dbReference type="NCBI Taxonomy" id="2949333"/>
    <lineage>
        <taxon>Bacteria</taxon>
        <taxon>Bacillati</taxon>
        <taxon>Bacillota</taxon>
        <taxon>Clostridia</taxon>
        <taxon>Lachnospirales</taxon>
        <taxon>Lachnospiraceae</taxon>
        <taxon>Ohessyouella</taxon>
    </lineage>
</organism>
<evidence type="ECO:0000256" key="8">
    <source>
        <dbReference type="ARBA" id="ARBA00023277"/>
    </source>
</evidence>
<comment type="caution">
    <text evidence="12">The sequence shown here is derived from an EMBL/GenBank/DDBJ whole genome shotgun (WGS) entry which is preliminary data.</text>
</comment>
<comment type="similarity">
    <text evidence="2 10">Belongs to the glycosyl hydrolase 4 family.</text>
</comment>
<dbReference type="RefSeq" id="WP_262069403.1">
    <property type="nucleotide sequence ID" value="NZ_JAMXOC010000014.1"/>
</dbReference>
<dbReference type="Gene3D" id="3.90.1820.10">
    <property type="entry name" value="AglA-like glucosidase"/>
    <property type="match status" value="1"/>
</dbReference>
<evidence type="ECO:0000259" key="11">
    <source>
        <dbReference type="Pfam" id="PF11975"/>
    </source>
</evidence>
<keyword evidence="8" id="KW-0119">Carbohydrate metabolism</keyword>
<protein>
    <submittedName>
        <fullName evidence="12">Alpha-galactosidase</fullName>
        <ecNumber evidence="12">3.2.1.22</ecNumber>
    </submittedName>
</protein>
<evidence type="ECO:0000256" key="4">
    <source>
        <dbReference type="ARBA" id="ARBA00022723"/>
    </source>
</evidence>
<dbReference type="InterPro" id="IPR022616">
    <property type="entry name" value="Glyco_hydro_4_C"/>
</dbReference>
<evidence type="ECO:0000313" key="13">
    <source>
        <dbReference type="Proteomes" id="UP001523565"/>
    </source>
</evidence>
<dbReference type="PRINTS" id="PR00732">
    <property type="entry name" value="GLHYDRLASE4"/>
</dbReference>
<dbReference type="EMBL" id="JAMZFV010000014">
    <property type="protein sequence ID" value="MCP1110523.1"/>
    <property type="molecule type" value="Genomic_DNA"/>
</dbReference>
<keyword evidence="9 10" id="KW-0326">Glycosidase</keyword>
<keyword evidence="7" id="KW-0464">Manganese</keyword>
<dbReference type="SUPFAM" id="SSF56327">
    <property type="entry name" value="LDH C-terminal domain-like"/>
    <property type="match status" value="1"/>
</dbReference>
<feature type="domain" description="Glycosyl hydrolase family 4 C-terminal" evidence="11">
    <location>
        <begin position="194"/>
        <end position="416"/>
    </location>
</feature>
<dbReference type="InterPro" id="IPR001088">
    <property type="entry name" value="Glyco_hydro_4"/>
</dbReference>
<sequence>MNKVVIIGAGSAMFSKKFIGDLLYFNDIEIDNISLVDINTEKLEIMEKVARKLVSQTGKSTTIEASSDRRDVLKDASYVINTINVGGPYRYKDDLEICDKYGVHPSVGDIINPSGVMRFLRAYPDILAICKDMETLCPDAYFFNYTNPMAPLCLALQKETTIKTFGFCHNVQSTTEQLAAYVGADLKDVSVWAAGINHMDWFLQFKVKGKDIYPQLFELAKDWDKMVALQKVEPDYGPNYNVAVYDMVRFEIMKNFGKFPSESPFHMSEYVPYFRKNKELIEKYKVERRWWLDFELGSDEYYETLKTYLANNEDIPMKKSFEYAPEIIHANLTGKPYRANLNVMNTGLIENLPADSCVEVPCYADAEGIHPCYVGRLPEQLAALNNTNISTHKLMAKAAWSKSFSAIADAIKMDPLASAVCTLEQLNDLSDELCRANKDFLADFK</sequence>
<dbReference type="InterPro" id="IPR015955">
    <property type="entry name" value="Lactate_DH/Glyco_Ohase_4_C"/>
</dbReference>
<dbReference type="InterPro" id="IPR036291">
    <property type="entry name" value="NAD(P)-bd_dom_sf"/>
</dbReference>
<keyword evidence="13" id="KW-1185">Reference proteome</keyword>
<evidence type="ECO:0000313" key="12">
    <source>
        <dbReference type="EMBL" id="MCP1110523.1"/>
    </source>
</evidence>
<evidence type="ECO:0000256" key="3">
    <source>
        <dbReference type="ARBA" id="ARBA00011881"/>
    </source>
</evidence>
<proteinExistence type="inferred from homology"/>
<dbReference type="PANTHER" id="PTHR32092:SF6">
    <property type="entry name" value="ALPHA-GALACTOSIDASE"/>
    <property type="match status" value="1"/>
</dbReference>
<dbReference type="PANTHER" id="PTHR32092">
    <property type="entry name" value="6-PHOSPHO-BETA-GLUCOSIDASE-RELATED"/>
    <property type="match status" value="1"/>
</dbReference>
<dbReference type="Proteomes" id="UP001523565">
    <property type="component" value="Unassembled WGS sequence"/>
</dbReference>
<accession>A0ABT1EIJ8</accession>
<evidence type="ECO:0000256" key="10">
    <source>
        <dbReference type="RuleBase" id="RU361152"/>
    </source>
</evidence>
<name>A0ABT1EIJ8_9FIRM</name>
<dbReference type="SUPFAM" id="SSF51735">
    <property type="entry name" value="NAD(P)-binding Rossmann-fold domains"/>
    <property type="match status" value="1"/>
</dbReference>
<reference evidence="12 13" key="1">
    <citation type="journal article" date="2022" name="Genome Biol. Evol.">
        <title>Host diet, physiology and behaviors set the stage for Lachnospiraceae cladogenesis.</title>
        <authorList>
            <person name="Vera-Ponce De Leon A."/>
            <person name="Schneider M."/>
            <person name="Jahnes B.C."/>
            <person name="Sadowski V."/>
            <person name="Camuy-Velez L.A."/>
            <person name="Duan J."/>
            <person name="Sabree Z.L."/>
        </authorList>
    </citation>
    <scope>NUCLEOTIDE SEQUENCE [LARGE SCALE GENOMIC DNA]</scope>
    <source>
        <strain evidence="12 13">PAL227</strain>
    </source>
</reference>
<dbReference type="NCBIfam" id="NF011657">
    <property type="entry name" value="PRK15076.1"/>
    <property type="match status" value="1"/>
</dbReference>
<dbReference type="GO" id="GO:0004557">
    <property type="term" value="F:alpha-galactosidase activity"/>
    <property type="evidence" value="ECO:0007669"/>
    <property type="project" value="UniProtKB-EC"/>
</dbReference>
<dbReference type="InterPro" id="IPR053715">
    <property type="entry name" value="GH4_Enzyme_sf"/>
</dbReference>
<evidence type="ECO:0000256" key="5">
    <source>
        <dbReference type="ARBA" id="ARBA00022801"/>
    </source>
</evidence>
<comment type="subunit">
    <text evidence="3">Homotetramer.</text>
</comment>
<dbReference type="Pfam" id="PF02056">
    <property type="entry name" value="Glyco_hydro_4"/>
    <property type="match status" value="1"/>
</dbReference>
<comment type="cofactor">
    <cofactor evidence="1">
        <name>Mn(2+)</name>
        <dbReference type="ChEBI" id="CHEBI:29035"/>
    </cofactor>
</comment>
<evidence type="ECO:0000256" key="2">
    <source>
        <dbReference type="ARBA" id="ARBA00010141"/>
    </source>
</evidence>
<dbReference type="EC" id="3.2.1.22" evidence="12"/>
<evidence type="ECO:0000256" key="7">
    <source>
        <dbReference type="ARBA" id="ARBA00023211"/>
    </source>
</evidence>
<evidence type="ECO:0000256" key="9">
    <source>
        <dbReference type="ARBA" id="ARBA00023295"/>
    </source>
</evidence>
<keyword evidence="6 10" id="KW-0520">NAD</keyword>
<keyword evidence="4" id="KW-0479">Metal-binding</keyword>
<dbReference type="Pfam" id="PF11975">
    <property type="entry name" value="Glyco_hydro_4C"/>
    <property type="match status" value="1"/>
</dbReference>
<comment type="cofactor">
    <cofactor evidence="10">
        <name>NAD(+)</name>
        <dbReference type="ChEBI" id="CHEBI:57540"/>
    </cofactor>
    <text evidence="10">Binds 1 NAD(+) per subunit.</text>
</comment>
<keyword evidence="5 10" id="KW-0378">Hydrolase</keyword>
<evidence type="ECO:0000256" key="1">
    <source>
        <dbReference type="ARBA" id="ARBA00001936"/>
    </source>
</evidence>
<evidence type="ECO:0000256" key="6">
    <source>
        <dbReference type="ARBA" id="ARBA00023027"/>
    </source>
</evidence>
<gene>
    <name evidence="12" type="primary">melA</name>
    <name evidence="12" type="ORF">NK118_09700</name>
</gene>